<accession>A0ABD3ZGM4</accession>
<organism evidence="1 2">
    <name type="scientific">Hafnia alvei ATCC 13337</name>
    <dbReference type="NCBI Taxonomy" id="910996"/>
    <lineage>
        <taxon>Bacteria</taxon>
        <taxon>Pseudomonadati</taxon>
        <taxon>Pseudomonadota</taxon>
        <taxon>Gammaproteobacteria</taxon>
        <taxon>Enterobacterales</taxon>
        <taxon>Hafniaceae</taxon>
        <taxon>Hafnia</taxon>
    </lineage>
</organism>
<protein>
    <submittedName>
        <fullName evidence="1">Uncharacterized protein</fullName>
    </submittedName>
</protein>
<evidence type="ECO:0000313" key="2">
    <source>
        <dbReference type="Proteomes" id="UP000028605"/>
    </source>
</evidence>
<proteinExistence type="predicted"/>
<comment type="caution">
    <text evidence="1">The sequence shown here is derived from an EMBL/GenBank/DDBJ whole genome shotgun (WGS) entry which is preliminary data.</text>
</comment>
<gene>
    <name evidence="1" type="ORF">GHAL_2311</name>
</gene>
<name>A0ABD3ZGM4_HAFAL</name>
<dbReference type="EMBL" id="JMPK01000043">
    <property type="protein sequence ID" value="KFC87616.1"/>
    <property type="molecule type" value="Genomic_DNA"/>
</dbReference>
<evidence type="ECO:0000313" key="1">
    <source>
        <dbReference type="EMBL" id="KFC87616.1"/>
    </source>
</evidence>
<dbReference type="AlphaFoldDB" id="A0ABD3ZGM4"/>
<sequence length="56" mass="6399">MIDGGNSPLCIPSVNDSNYWFDGVFQHRRYERDVYRSLELAGVIVDVKASHVENKT</sequence>
<reference evidence="2" key="1">
    <citation type="submission" date="2014-05" db="EMBL/GenBank/DDBJ databases">
        <title>ATOL: Assembling a taxonomically balanced genome-scale reconstruction of the evolutionary history of the Enterobacteriaceae.</title>
        <authorList>
            <person name="Plunkett G. III"/>
            <person name="Neeno-Eckwall E.C."/>
            <person name="Glasner J.D."/>
            <person name="Perna N.T."/>
        </authorList>
    </citation>
    <scope>NUCLEOTIDE SEQUENCE [LARGE SCALE GENOMIC DNA]</scope>
    <source>
        <strain evidence="2">ATCC 13337</strain>
    </source>
</reference>
<dbReference type="Proteomes" id="UP000028605">
    <property type="component" value="Unassembled WGS sequence"/>
</dbReference>